<dbReference type="Pfam" id="PF07687">
    <property type="entry name" value="M20_dimer"/>
    <property type="match status" value="1"/>
</dbReference>
<keyword evidence="5" id="KW-0028">Amino-acid biosynthesis</keyword>
<comment type="similarity">
    <text evidence="2">Belongs to the peptidase M20A family. ArgE subfamily.</text>
</comment>
<evidence type="ECO:0000259" key="10">
    <source>
        <dbReference type="Pfam" id="PF07687"/>
    </source>
</evidence>
<dbReference type="NCBIfam" id="TIGR01892">
    <property type="entry name" value="AcOrn-deacetyl"/>
    <property type="match status" value="1"/>
</dbReference>
<dbReference type="PANTHER" id="PTHR43808:SF31">
    <property type="entry name" value="N-ACETYL-L-CITRULLINE DEACETYLASE"/>
    <property type="match status" value="1"/>
</dbReference>
<keyword evidence="12" id="KW-1185">Reference proteome</keyword>
<dbReference type="InterPro" id="IPR010169">
    <property type="entry name" value="AcOrn-deacetyl"/>
</dbReference>
<dbReference type="Gene3D" id="3.40.630.10">
    <property type="entry name" value="Zn peptidases"/>
    <property type="match status" value="1"/>
</dbReference>
<dbReference type="InterPro" id="IPR011650">
    <property type="entry name" value="Peptidase_M20_dimer"/>
</dbReference>
<accession>A0ABV3L5U2</accession>
<evidence type="ECO:0000256" key="5">
    <source>
        <dbReference type="ARBA" id="ARBA00022605"/>
    </source>
</evidence>
<dbReference type="RefSeq" id="WP_366192688.1">
    <property type="nucleotide sequence ID" value="NZ_JBFBVU010000009.1"/>
</dbReference>
<gene>
    <name evidence="11" type="primary">argE</name>
    <name evidence="11" type="ORF">AB0T83_08920</name>
</gene>
<dbReference type="GO" id="GO:0008777">
    <property type="term" value="F:acetylornithine deacetylase activity"/>
    <property type="evidence" value="ECO:0007669"/>
    <property type="project" value="UniProtKB-EC"/>
</dbReference>
<keyword evidence="8" id="KW-0862">Zinc</keyword>
<dbReference type="SUPFAM" id="SSF53187">
    <property type="entry name" value="Zn-dependent exopeptidases"/>
    <property type="match status" value="1"/>
</dbReference>
<keyword evidence="9" id="KW-0170">Cobalt</keyword>
<dbReference type="SUPFAM" id="SSF55031">
    <property type="entry name" value="Bacterial exopeptidase dimerisation domain"/>
    <property type="match status" value="1"/>
</dbReference>
<evidence type="ECO:0000313" key="11">
    <source>
        <dbReference type="EMBL" id="MEV8466897.1"/>
    </source>
</evidence>
<protein>
    <submittedName>
        <fullName evidence="11">Acetylornithine deacetylase</fullName>
        <ecNumber evidence="11">3.5.1.16</ecNumber>
    </submittedName>
</protein>
<evidence type="ECO:0000256" key="7">
    <source>
        <dbReference type="ARBA" id="ARBA00022801"/>
    </source>
</evidence>
<dbReference type="InterPro" id="IPR050072">
    <property type="entry name" value="Peptidase_M20A"/>
</dbReference>
<dbReference type="InterPro" id="IPR002933">
    <property type="entry name" value="Peptidase_M20"/>
</dbReference>
<dbReference type="PROSITE" id="PS00759">
    <property type="entry name" value="ARGE_DAPE_CPG2_2"/>
    <property type="match status" value="1"/>
</dbReference>
<evidence type="ECO:0000256" key="1">
    <source>
        <dbReference type="ARBA" id="ARBA00001947"/>
    </source>
</evidence>
<keyword evidence="6" id="KW-0479">Metal-binding</keyword>
<dbReference type="EMBL" id="JBFBVU010000009">
    <property type="protein sequence ID" value="MEV8466897.1"/>
    <property type="molecule type" value="Genomic_DNA"/>
</dbReference>
<keyword evidence="7 11" id="KW-0378">Hydrolase</keyword>
<evidence type="ECO:0000256" key="6">
    <source>
        <dbReference type="ARBA" id="ARBA00022723"/>
    </source>
</evidence>
<comment type="caution">
    <text evidence="11">The sequence shown here is derived from an EMBL/GenBank/DDBJ whole genome shotgun (WGS) entry which is preliminary data.</text>
</comment>
<dbReference type="Proteomes" id="UP001553161">
    <property type="component" value="Unassembled WGS sequence"/>
</dbReference>
<evidence type="ECO:0000256" key="3">
    <source>
        <dbReference type="ARBA" id="ARBA00022490"/>
    </source>
</evidence>
<dbReference type="Pfam" id="PF01546">
    <property type="entry name" value="Peptidase_M20"/>
    <property type="match status" value="1"/>
</dbReference>
<keyword evidence="4" id="KW-0055">Arginine biosynthesis</keyword>
<evidence type="ECO:0000256" key="4">
    <source>
        <dbReference type="ARBA" id="ARBA00022571"/>
    </source>
</evidence>
<reference evidence="11 12" key="1">
    <citation type="submission" date="2024-07" db="EMBL/GenBank/DDBJ databases">
        <authorList>
            <person name="Kang M."/>
        </authorList>
    </citation>
    <scope>NUCLEOTIDE SEQUENCE [LARGE SCALE GENOMIC DNA]</scope>
    <source>
        <strain evidence="11 12">DFM31</strain>
    </source>
</reference>
<dbReference type="Gene3D" id="3.30.70.360">
    <property type="match status" value="1"/>
</dbReference>
<evidence type="ECO:0000256" key="2">
    <source>
        <dbReference type="ARBA" id="ARBA00005691"/>
    </source>
</evidence>
<dbReference type="EC" id="3.5.1.16" evidence="11"/>
<evidence type="ECO:0000256" key="8">
    <source>
        <dbReference type="ARBA" id="ARBA00022833"/>
    </source>
</evidence>
<evidence type="ECO:0000313" key="12">
    <source>
        <dbReference type="Proteomes" id="UP001553161"/>
    </source>
</evidence>
<keyword evidence="3" id="KW-0963">Cytoplasm</keyword>
<dbReference type="PANTHER" id="PTHR43808">
    <property type="entry name" value="ACETYLORNITHINE DEACETYLASE"/>
    <property type="match status" value="1"/>
</dbReference>
<dbReference type="InterPro" id="IPR001261">
    <property type="entry name" value="ArgE/DapE_CS"/>
</dbReference>
<dbReference type="InterPro" id="IPR036264">
    <property type="entry name" value="Bact_exopeptidase_dim_dom"/>
</dbReference>
<proteinExistence type="inferred from homology"/>
<sequence>MDDLEHCRQILGDLVGFNTVSSRSNMEAIHYIATLLEAAGARVEVMVDASGTKANLFATLGPEAPGGLVLSGHSDVVPVADQPWTTDPFTLTEGDGRLYGRGTCDMKGFIAACLTKLDVLRDAARTRPIHFAFTHDEEVGCLGARHLVEVLAAREIRPGLALIGEPTSMQVIDGHKGCCEYTVTFTGTEGHGSAPHRGVNAVEYAARYIAHLLELRETLKTRAAGATQFDPPYTTINVGRLSGGHAHNVIAGHAELEWEMRPTLPGDMEFVNDAVAAHVRDVLLPAMRRVSPLAQIRTEVVGEVAGLTPMEVNAARDLVFRLTGANRAGTVPFGTEAGLFQQIGMDAVICGPGSIDQAHKPDEFVTLDQLAQCLSMLDRLRHSFRA</sequence>
<organism evidence="11 12">
    <name type="scientific">Meridianimarinicoccus marinus</name>
    <dbReference type="NCBI Taxonomy" id="3231483"/>
    <lineage>
        <taxon>Bacteria</taxon>
        <taxon>Pseudomonadati</taxon>
        <taxon>Pseudomonadota</taxon>
        <taxon>Alphaproteobacteria</taxon>
        <taxon>Rhodobacterales</taxon>
        <taxon>Paracoccaceae</taxon>
        <taxon>Meridianimarinicoccus</taxon>
    </lineage>
</organism>
<comment type="cofactor">
    <cofactor evidence="1">
        <name>Zn(2+)</name>
        <dbReference type="ChEBI" id="CHEBI:29105"/>
    </cofactor>
</comment>
<evidence type="ECO:0000256" key="9">
    <source>
        <dbReference type="ARBA" id="ARBA00023285"/>
    </source>
</evidence>
<dbReference type="NCBIfam" id="NF005710">
    <property type="entry name" value="PRK07522.1"/>
    <property type="match status" value="1"/>
</dbReference>
<name>A0ABV3L5U2_9RHOB</name>
<dbReference type="CDD" id="cd03894">
    <property type="entry name" value="M20_ArgE"/>
    <property type="match status" value="1"/>
</dbReference>
<feature type="domain" description="Peptidase M20 dimerisation" evidence="10">
    <location>
        <begin position="174"/>
        <end position="284"/>
    </location>
</feature>